<dbReference type="RefSeq" id="WP_144573630.1">
    <property type="nucleotide sequence ID" value="NZ_CP015963.1"/>
</dbReference>
<dbReference type="Proteomes" id="UP000320547">
    <property type="component" value="Unassembled WGS sequence"/>
</dbReference>
<comment type="caution">
    <text evidence="2">The sequence shown here is derived from an EMBL/GenBank/DDBJ whole genome shotgun (WGS) entry which is preliminary data.</text>
</comment>
<evidence type="ECO:0000313" key="2">
    <source>
        <dbReference type="EMBL" id="TWJ09933.1"/>
    </source>
</evidence>
<name>A0A562UWF8_9SPHN</name>
<dbReference type="PROSITE" id="PS51257">
    <property type="entry name" value="PROKAR_LIPOPROTEIN"/>
    <property type="match status" value="1"/>
</dbReference>
<feature type="chain" id="PRO_5021998501" description="YHS domain-containing protein" evidence="1">
    <location>
        <begin position="19"/>
        <end position="184"/>
    </location>
</feature>
<accession>A0A562UWF8</accession>
<keyword evidence="1" id="KW-0732">Signal</keyword>
<sequence>MKKLFVALALSTAIAACSAEPAANDASSADSMAVVVDAIPVIADLGGTLDGPIYTKNAGETLALSGYDAVSYFKGDAPVEGSAEYTVRYQGYDYQFANAENAAEFQTDPAKYAPQYGGYCAWAIGANDALAPGDPEVYKIVDGKLYLNFNESVAERWNKDIPGFIASADVNYPTHSPDEHYTTD</sequence>
<evidence type="ECO:0000256" key="1">
    <source>
        <dbReference type="SAM" id="SignalP"/>
    </source>
</evidence>
<dbReference type="STRING" id="476157.GCA_001663155_01768"/>
<keyword evidence="3" id="KW-1185">Reference proteome</keyword>
<dbReference type="OrthoDB" id="344729at2"/>
<evidence type="ECO:0008006" key="4">
    <source>
        <dbReference type="Google" id="ProtNLM"/>
    </source>
</evidence>
<feature type="signal peptide" evidence="1">
    <location>
        <begin position="1"/>
        <end position="18"/>
    </location>
</feature>
<dbReference type="EMBL" id="VLLK01000001">
    <property type="protein sequence ID" value="TWJ09933.1"/>
    <property type="molecule type" value="Genomic_DNA"/>
</dbReference>
<reference evidence="2 3" key="1">
    <citation type="submission" date="2019-07" db="EMBL/GenBank/DDBJ databases">
        <title>Genomic Encyclopedia of Archaeal and Bacterial Type Strains, Phase II (KMG-II): from individual species to whole genera.</title>
        <authorList>
            <person name="Goeker M."/>
        </authorList>
    </citation>
    <scope>NUCLEOTIDE SEQUENCE [LARGE SCALE GENOMIC DNA]</scope>
    <source>
        <strain evidence="2 3">ATCC BAA-2084</strain>
    </source>
</reference>
<dbReference type="AlphaFoldDB" id="A0A562UWF8"/>
<protein>
    <recommendedName>
        <fullName evidence="4">YHS domain-containing protein</fullName>
    </recommendedName>
</protein>
<evidence type="ECO:0000313" key="3">
    <source>
        <dbReference type="Proteomes" id="UP000320547"/>
    </source>
</evidence>
<organism evidence="2 3">
    <name type="scientific">Altererythrobacter ishigakiensis</name>
    <dbReference type="NCBI Taxonomy" id="476157"/>
    <lineage>
        <taxon>Bacteria</taxon>
        <taxon>Pseudomonadati</taxon>
        <taxon>Pseudomonadota</taxon>
        <taxon>Alphaproteobacteria</taxon>
        <taxon>Sphingomonadales</taxon>
        <taxon>Erythrobacteraceae</taxon>
        <taxon>Altererythrobacter</taxon>
    </lineage>
</organism>
<dbReference type="NCBIfam" id="NF041384">
    <property type="entry name" value="YHS_seleno_dom"/>
    <property type="match status" value="1"/>
</dbReference>
<proteinExistence type="predicted"/>
<gene>
    <name evidence="2" type="ORF">JN10_1588</name>
</gene>